<dbReference type="Proteomes" id="UP001550348">
    <property type="component" value="Unassembled WGS sequence"/>
</dbReference>
<organism evidence="2 3">
    <name type="scientific">Micromonospora fulviviridis</name>
    <dbReference type="NCBI Taxonomy" id="47860"/>
    <lineage>
        <taxon>Bacteria</taxon>
        <taxon>Bacillati</taxon>
        <taxon>Actinomycetota</taxon>
        <taxon>Actinomycetes</taxon>
        <taxon>Micromonosporales</taxon>
        <taxon>Micromonosporaceae</taxon>
        <taxon>Micromonospora</taxon>
    </lineage>
</organism>
<keyword evidence="3" id="KW-1185">Reference proteome</keyword>
<dbReference type="InterPro" id="IPR036388">
    <property type="entry name" value="WH-like_DNA-bd_sf"/>
</dbReference>
<dbReference type="Pfam" id="PF17778">
    <property type="entry name" value="WHD_BLACT"/>
    <property type="match status" value="1"/>
</dbReference>
<dbReference type="RefSeq" id="WP_355667326.1">
    <property type="nucleotide sequence ID" value="NZ_JBEXRX010000126.1"/>
</dbReference>
<dbReference type="InterPro" id="IPR001279">
    <property type="entry name" value="Metallo-B-lactamas"/>
</dbReference>
<dbReference type="SUPFAM" id="SSF56281">
    <property type="entry name" value="Metallo-hydrolase/oxidoreductase"/>
    <property type="match status" value="1"/>
</dbReference>
<dbReference type="Pfam" id="PF00753">
    <property type="entry name" value="Lactamase_B"/>
    <property type="match status" value="1"/>
</dbReference>
<feature type="domain" description="Metallo-beta-lactamase" evidence="1">
    <location>
        <begin position="35"/>
        <end position="193"/>
    </location>
</feature>
<name>A0ABV2VTM3_9ACTN</name>
<gene>
    <name evidence="2" type="ORF">ABZ071_28475</name>
</gene>
<dbReference type="InterPro" id="IPR050662">
    <property type="entry name" value="Sec-metab_biosynth-thioest"/>
</dbReference>
<dbReference type="Gene3D" id="1.10.10.10">
    <property type="entry name" value="Winged helix-like DNA-binding domain superfamily/Winged helix DNA-binding domain"/>
    <property type="match status" value="1"/>
</dbReference>
<comment type="caution">
    <text evidence="2">The sequence shown here is derived from an EMBL/GenBank/DDBJ whole genome shotgun (WGS) entry which is preliminary data.</text>
</comment>
<evidence type="ECO:0000313" key="2">
    <source>
        <dbReference type="EMBL" id="MEU0155759.1"/>
    </source>
</evidence>
<dbReference type="EMBL" id="JBEXRX010000126">
    <property type="protein sequence ID" value="MEU0155759.1"/>
    <property type="molecule type" value="Genomic_DNA"/>
</dbReference>
<reference evidence="2 3" key="1">
    <citation type="submission" date="2024-06" db="EMBL/GenBank/DDBJ databases">
        <title>The Natural Products Discovery Center: Release of the First 8490 Sequenced Strains for Exploring Actinobacteria Biosynthetic Diversity.</title>
        <authorList>
            <person name="Kalkreuter E."/>
            <person name="Kautsar S.A."/>
            <person name="Yang D."/>
            <person name="Bader C.D."/>
            <person name="Teijaro C.N."/>
            <person name="Fluegel L."/>
            <person name="Davis C.M."/>
            <person name="Simpson J.R."/>
            <person name="Lauterbach L."/>
            <person name="Steele A.D."/>
            <person name="Gui C."/>
            <person name="Meng S."/>
            <person name="Li G."/>
            <person name="Viehrig K."/>
            <person name="Ye F."/>
            <person name="Su P."/>
            <person name="Kiefer A.F."/>
            <person name="Nichols A."/>
            <person name="Cepeda A.J."/>
            <person name="Yan W."/>
            <person name="Fan B."/>
            <person name="Jiang Y."/>
            <person name="Adhikari A."/>
            <person name="Zheng C.-J."/>
            <person name="Schuster L."/>
            <person name="Cowan T.M."/>
            <person name="Smanski M.J."/>
            <person name="Chevrette M.G."/>
            <person name="De Carvalho L.P.S."/>
            <person name="Shen B."/>
        </authorList>
    </citation>
    <scope>NUCLEOTIDE SEQUENCE [LARGE SCALE GENOMIC DNA]</scope>
    <source>
        <strain evidence="2 3">NPDC006286</strain>
    </source>
</reference>
<proteinExistence type="predicted"/>
<evidence type="ECO:0000313" key="3">
    <source>
        <dbReference type="Proteomes" id="UP001550348"/>
    </source>
</evidence>
<dbReference type="InterPro" id="IPR041516">
    <property type="entry name" value="LACTB2_WH"/>
</dbReference>
<evidence type="ECO:0000259" key="1">
    <source>
        <dbReference type="SMART" id="SM00849"/>
    </source>
</evidence>
<dbReference type="PANTHER" id="PTHR23131:SF0">
    <property type="entry name" value="ENDORIBONUCLEASE LACTB2"/>
    <property type="match status" value="1"/>
</dbReference>
<dbReference type="SMART" id="SM00849">
    <property type="entry name" value="Lactamase_B"/>
    <property type="match status" value="1"/>
</dbReference>
<dbReference type="PANTHER" id="PTHR23131">
    <property type="entry name" value="ENDORIBONUCLEASE LACTB2"/>
    <property type="match status" value="1"/>
</dbReference>
<dbReference type="Gene3D" id="3.60.15.10">
    <property type="entry name" value="Ribonuclease Z/Hydroxyacylglutathione hydrolase-like"/>
    <property type="match status" value="1"/>
</dbReference>
<dbReference type="InterPro" id="IPR036866">
    <property type="entry name" value="RibonucZ/Hydroxyglut_hydro"/>
</dbReference>
<accession>A0ABV2VTM3</accession>
<sequence>MGGRVTGAAAALADELPEWVTLVRAPNPGPMTLDGTNSWVLRAPGAAHAVVVDPGPADEEHLAALTAHGPVGFVLITHGHADHTEGAPRLSELLGGAPVLAVDPAHTVGGVPLTPDTALDAGLEIRPLPTPGHTADSVCFLVAHGDERVVLTGDTILGRGTTVVAHPDGHLGDYLSSLELLATYRGIPALPGHGPALADCGAAAEFYLAHRRARLDQVRAAVAAGATTAPEVVERVYADVDRSLWWAAEWSVRAQLEYLGVAARESGAGGAGLEQP</sequence>
<protein>
    <submittedName>
        <fullName evidence="2">MBL fold metallo-hydrolase</fullName>
    </submittedName>
</protein>
<dbReference type="CDD" id="cd16278">
    <property type="entry name" value="metallo-hydrolase-like_MBL-fold"/>
    <property type="match status" value="1"/>
</dbReference>